<dbReference type="Pfam" id="PF16918">
    <property type="entry name" value="PknG_TPR"/>
    <property type="match status" value="1"/>
</dbReference>
<keyword evidence="3" id="KW-0808">Transferase</keyword>
<dbReference type="Proteomes" id="UP000662939">
    <property type="component" value="Chromosome"/>
</dbReference>
<dbReference type="CDD" id="cd14014">
    <property type="entry name" value="STKc_PknB_like"/>
    <property type="match status" value="1"/>
</dbReference>
<evidence type="ECO:0000313" key="12">
    <source>
        <dbReference type="Proteomes" id="UP000662939"/>
    </source>
</evidence>
<evidence type="ECO:0000256" key="5">
    <source>
        <dbReference type="ARBA" id="ARBA00022777"/>
    </source>
</evidence>
<dbReference type="Gene3D" id="1.10.510.10">
    <property type="entry name" value="Transferase(Phosphotransferase) domain 1"/>
    <property type="match status" value="1"/>
</dbReference>
<feature type="region of interest" description="Disordered" evidence="9">
    <location>
        <begin position="1"/>
        <end position="73"/>
    </location>
</feature>
<dbReference type="SUPFAM" id="SSF48452">
    <property type="entry name" value="TPR-like"/>
    <property type="match status" value="1"/>
</dbReference>
<dbReference type="PANTHER" id="PTHR24363:SF0">
    <property type="entry name" value="SERINE_THREONINE KINASE LIKE DOMAIN CONTAINING 1"/>
    <property type="match status" value="1"/>
</dbReference>
<reference evidence="11" key="1">
    <citation type="submission" date="2021-02" db="EMBL/GenBank/DDBJ databases">
        <title>Natronoglycomyces albus gen. nov., sp. nov, a haloalkaliphilic actinobacterium from a soda solonchak soil.</title>
        <authorList>
            <person name="Sorokin D.Y."/>
            <person name="Khijniak T.V."/>
            <person name="Zakharycheva A.P."/>
            <person name="Boueva O.V."/>
            <person name="Ariskina E.V."/>
            <person name="Hahnke R.L."/>
            <person name="Bunk B."/>
            <person name="Sproer C."/>
            <person name="Schumann P."/>
            <person name="Evtushenko L.I."/>
            <person name="Kublanov I.V."/>
        </authorList>
    </citation>
    <scope>NUCLEOTIDE SEQUENCE</scope>
    <source>
        <strain evidence="11">DSM 106290</strain>
    </source>
</reference>
<dbReference type="EC" id="2.7.11.1" evidence="1"/>
<dbReference type="GO" id="GO:0005524">
    <property type="term" value="F:ATP binding"/>
    <property type="evidence" value="ECO:0007669"/>
    <property type="project" value="UniProtKB-KW"/>
</dbReference>
<keyword evidence="6" id="KW-0067">ATP-binding</keyword>
<evidence type="ECO:0000256" key="8">
    <source>
        <dbReference type="ARBA" id="ARBA00048679"/>
    </source>
</evidence>
<dbReference type="AlphaFoldDB" id="A0A895XM01"/>
<dbReference type="Gene3D" id="3.30.200.20">
    <property type="entry name" value="Phosphorylase Kinase, domain 1"/>
    <property type="match status" value="1"/>
</dbReference>
<comment type="catalytic activity">
    <reaction evidence="7">
        <text>L-threonyl-[protein] + ATP = O-phospho-L-threonyl-[protein] + ADP + H(+)</text>
        <dbReference type="Rhea" id="RHEA:46608"/>
        <dbReference type="Rhea" id="RHEA-COMP:11060"/>
        <dbReference type="Rhea" id="RHEA-COMP:11605"/>
        <dbReference type="ChEBI" id="CHEBI:15378"/>
        <dbReference type="ChEBI" id="CHEBI:30013"/>
        <dbReference type="ChEBI" id="CHEBI:30616"/>
        <dbReference type="ChEBI" id="CHEBI:61977"/>
        <dbReference type="ChEBI" id="CHEBI:456216"/>
        <dbReference type="EC" id="2.7.11.1"/>
    </reaction>
</comment>
<dbReference type="InterPro" id="IPR011009">
    <property type="entry name" value="Kinase-like_dom_sf"/>
</dbReference>
<evidence type="ECO:0000256" key="6">
    <source>
        <dbReference type="ARBA" id="ARBA00022840"/>
    </source>
</evidence>
<name>A0A895XM01_9ACTN</name>
<keyword evidence="12" id="KW-1185">Reference proteome</keyword>
<protein>
    <recommendedName>
        <fullName evidence="1">non-specific serine/threonine protein kinase</fullName>
        <ecNumber evidence="1">2.7.11.1</ecNumber>
    </recommendedName>
</protein>
<evidence type="ECO:0000256" key="3">
    <source>
        <dbReference type="ARBA" id="ARBA00022679"/>
    </source>
</evidence>
<dbReference type="Gene3D" id="1.25.40.10">
    <property type="entry name" value="Tetratricopeptide repeat domain"/>
    <property type="match status" value="1"/>
</dbReference>
<dbReference type="InterPro" id="IPR011990">
    <property type="entry name" value="TPR-like_helical_dom_sf"/>
</dbReference>
<accession>A0A895XM01</accession>
<sequence>MNDIHQALSQPVSEPPHTYRLGKRHQPVAGATSSPVSGALSGPVSRTTGRSRRQRGGMRELPPVEPRDPSTAVVENPAVSENKRFCGSCAKPVGRPQAGRDGQVTGYCPYCRAQYWFTPALGPGDVLANRYQILGAIAHGGLGWIYLANDRNFQDDGTERWVVLKGLINSSDEDALESAVNERRFLVGIDHPNIVNIFDFVTEPDPRTGDPQSYIVMEYIAGQSLKALRDNYVDENGDKQPLPLSQVLTYTIEMLPAFEYLHDRNLLFCDFKPDNIIHVETWLKLIDLGAVRRIDDLDSAVYGTPGYSVPNDEVLTVGPSISSDLYTIGRSMAVMALDFKGFTGEYRESLPSPEKAPLFAEHASFHRLLLRACNSEPGMRFQSAGEMRAQVQGILGEVQSVESGQPLMAPSTMFTVEQSTFGVPDTDADSSSVGRAFDIAHALPEPMLDPSDPSAAFLNSMSATDVTGIMAELNSAPEPSLEVQLRRVTTLISAGDLHNATGALDQSLHHHGYAWQHSWLRGIICLLSGDFANAGAHFDAVYSHLPGELAPRLALAACAELIGRGDLALPYYQRIWQCDRRFVSAAYGKARLLDAMGDTPAAIETLLEVPETSNQYGVAQTAAIQISLHSRTNPPGFNDLRHMAARIASLNLEPRRHHLVSTRLLAYALTLVNQYGPQHHSGITLFDHPLTERDLRFALEKSYRRLAYTCDKKEDQIFYIDQANLHRPRTTF</sequence>
<dbReference type="FunFam" id="1.10.510.10:FF:000306">
    <property type="entry name" value="Serine/threonine protein kinase"/>
    <property type="match status" value="1"/>
</dbReference>
<dbReference type="Pfam" id="PF16919">
    <property type="entry name" value="PknG_rubred"/>
    <property type="match status" value="1"/>
</dbReference>
<evidence type="ECO:0000313" key="11">
    <source>
        <dbReference type="EMBL" id="QSB06374.1"/>
    </source>
</evidence>
<dbReference type="SUPFAM" id="SSF56112">
    <property type="entry name" value="Protein kinase-like (PK-like)"/>
    <property type="match status" value="1"/>
</dbReference>
<evidence type="ECO:0000256" key="9">
    <source>
        <dbReference type="SAM" id="MobiDB-lite"/>
    </source>
</evidence>
<dbReference type="KEGG" id="nav:JQS30_05540"/>
<evidence type="ECO:0000259" key="10">
    <source>
        <dbReference type="PROSITE" id="PS50011"/>
    </source>
</evidence>
<comment type="catalytic activity">
    <reaction evidence="8">
        <text>L-seryl-[protein] + ATP = O-phospho-L-seryl-[protein] + ADP + H(+)</text>
        <dbReference type="Rhea" id="RHEA:17989"/>
        <dbReference type="Rhea" id="RHEA-COMP:9863"/>
        <dbReference type="Rhea" id="RHEA-COMP:11604"/>
        <dbReference type="ChEBI" id="CHEBI:15378"/>
        <dbReference type="ChEBI" id="CHEBI:29999"/>
        <dbReference type="ChEBI" id="CHEBI:30616"/>
        <dbReference type="ChEBI" id="CHEBI:83421"/>
        <dbReference type="ChEBI" id="CHEBI:456216"/>
        <dbReference type="EC" id="2.7.11.1"/>
    </reaction>
</comment>
<evidence type="ECO:0000256" key="2">
    <source>
        <dbReference type="ARBA" id="ARBA00022527"/>
    </source>
</evidence>
<dbReference type="InterPro" id="IPR031634">
    <property type="entry name" value="PknG_rubred"/>
</dbReference>
<evidence type="ECO:0000256" key="7">
    <source>
        <dbReference type="ARBA" id="ARBA00047899"/>
    </source>
</evidence>
<keyword evidence="2" id="KW-0723">Serine/threonine-protein kinase</keyword>
<dbReference type="Pfam" id="PF00069">
    <property type="entry name" value="Pkinase"/>
    <property type="match status" value="1"/>
</dbReference>
<organism evidence="11 12">
    <name type="scientific">Natronoglycomyces albus</name>
    <dbReference type="NCBI Taxonomy" id="2811108"/>
    <lineage>
        <taxon>Bacteria</taxon>
        <taxon>Bacillati</taxon>
        <taxon>Actinomycetota</taxon>
        <taxon>Actinomycetes</taxon>
        <taxon>Glycomycetales</taxon>
        <taxon>Glycomycetaceae</taxon>
        <taxon>Natronoglycomyces</taxon>
    </lineage>
</organism>
<keyword evidence="5 11" id="KW-0418">Kinase</keyword>
<dbReference type="PROSITE" id="PS50011">
    <property type="entry name" value="PROTEIN_KINASE_DOM"/>
    <property type="match status" value="1"/>
</dbReference>
<dbReference type="InterPro" id="IPR000719">
    <property type="entry name" value="Prot_kinase_dom"/>
</dbReference>
<dbReference type="SMART" id="SM00220">
    <property type="entry name" value="S_TKc"/>
    <property type="match status" value="1"/>
</dbReference>
<dbReference type="RefSeq" id="WP_213172383.1">
    <property type="nucleotide sequence ID" value="NZ_CP070496.1"/>
</dbReference>
<dbReference type="EMBL" id="CP070496">
    <property type="protein sequence ID" value="QSB06374.1"/>
    <property type="molecule type" value="Genomic_DNA"/>
</dbReference>
<feature type="domain" description="Protein kinase" evidence="10">
    <location>
        <begin position="131"/>
        <end position="395"/>
    </location>
</feature>
<dbReference type="PANTHER" id="PTHR24363">
    <property type="entry name" value="SERINE/THREONINE PROTEIN KINASE"/>
    <property type="match status" value="1"/>
</dbReference>
<gene>
    <name evidence="11" type="ORF">JQS30_05540</name>
</gene>
<dbReference type="GO" id="GO:0004674">
    <property type="term" value="F:protein serine/threonine kinase activity"/>
    <property type="evidence" value="ECO:0007669"/>
    <property type="project" value="UniProtKB-KW"/>
</dbReference>
<keyword evidence="4" id="KW-0547">Nucleotide-binding</keyword>
<proteinExistence type="predicted"/>
<dbReference type="InterPro" id="IPR031636">
    <property type="entry name" value="PknG_TPR"/>
</dbReference>
<evidence type="ECO:0000256" key="4">
    <source>
        <dbReference type="ARBA" id="ARBA00022741"/>
    </source>
</evidence>
<evidence type="ECO:0000256" key="1">
    <source>
        <dbReference type="ARBA" id="ARBA00012513"/>
    </source>
</evidence>